<dbReference type="OMA" id="IFCEKEN"/>
<dbReference type="InterPro" id="IPR016186">
    <property type="entry name" value="C-type_lectin-like/link_sf"/>
</dbReference>
<name>A0A3Q2Y4D8_HIPCM</name>
<comment type="subcellular location">
    <subcellularLocation>
        <location evidence="1">Cell membrane</location>
        <topology evidence="1">Single-pass type II membrane protein</topology>
    </subcellularLocation>
</comment>
<dbReference type="Pfam" id="PF00059">
    <property type="entry name" value="Lectin_C"/>
    <property type="match status" value="1"/>
</dbReference>
<dbReference type="Proteomes" id="UP000264820">
    <property type="component" value="Unplaced"/>
</dbReference>
<dbReference type="GO" id="GO:0005886">
    <property type="term" value="C:plasma membrane"/>
    <property type="evidence" value="ECO:0007669"/>
    <property type="project" value="UniProtKB-SubCell"/>
</dbReference>
<dbReference type="Ensembl" id="ENSHCOT00000019480.1">
    <property type="protein sequence ID" value="ENSHCOP00000012439.1"/>
    <property type="gene ID" value="ENSHCOG00000015462.1"/>
</dbReference>
<evidence type="ECO:0000313" key="4">
    <source>
        <dbReference type="Proteomes" id="UP000264820"/>
    </source>
</evidence>
<proteinExistence type="predicted"/>
<organism evidence="3 4">
    <name type="scientific">Hippocampus comes</name>
    <name type="common">Tiger tail seahorse</name>
    <dbReference type="NCBI Taxonomy" id="109280"/>
    <lineage>
        <taxon>Eukaryota</taxon>
        <taxon>Metazoa</taxon>
        <taxon>Chordata</taxon>
        <taxon>Craniata</taxon>
        <taxon>Vertebrata</taxon>
        <taxon>Euteleostomi</taxon>
        <taxon>Actinopterygii</taxon>
        <taxon>Neopterygii</taxon>
        <taxon>Teleostei</taxon>
        <taxon>Neoteleostei</taxon>
        <taxon>Acanthomorphata</taxon>
        <taxon>Syngnathiaria</taxon>
        <taxon>Syngnathiformes</taxon>
        <taxon>Syngnathoidei</taxon>
        <taxon>Syngnathidae</taxon>
        <taxon>Hippocampus</taxon>
    </lineage>
</organism>
<evidence type="ECO:0000256" key="1">
    <source>
        <dbReference type="ARBA" id="ARBA00004401"/>
    </source>
</evidence>
<dbReference type="AlphaFoldDB" id="A0A3Q2Y4D8"/>
<reference evidence="3" key="1">
    <citation type="submission" date="2025-08" db="UniProtKB">
        <authorList>
            <consortium name="Ensembl"/>
        </authorList>
    </citation>
    <scope>IDENTIFICATION</scope>
</reference>
<dbReference type="PANTHER" id="PTHR45710">
    <property type="entry name" value="C-TYPE LECTIN DOMAIN-CONTAINING PROTEIN 180"/>
    <property type="match status" value="1"/>
</dbReference>
<dbReference type="Gene3D" id="3.10.100.10">
    <property type="entry name" value="Mannose-Binding Protein A, subunit A"/>
    <property type="match status" value="1"/>
</dbReference>
<dbReference type="InterPro" id="IPR050828">
    <property type="entry name" value="C-type_lectin/matrix_domain"/>
</dbReference>
<sequence>MMTILGIVLRIPADLMYTHFCGESSHQTRLQTCCKEGWVRHNLHCYALSTEENRWSNAKQDCKEKGSDFVQIDNAREQKFLTNFLLQNVGENYEVWIGLSYQDGGYKWSDDRPLSNVSFWKADNGRTGEDAQGSCVAIKHSPGDGEDSWDRNWDPLPCGARKRYLCRTCIFCEKENKQ</sequence>
<dbReference type="PROSITE" id="PS50041">
    <property type="entry name" value="C_TYPE_LECTIN_2"/>
    <property type="match status" value="1"/>
</dbReference>
<dbReference type="PANTHER" id="PTHR45710:SF26">
    <property type="entry name" value="RH26557P"/>
    <property type="match status" value="1"/>
</dbReference>
<reference evidence="3" key="2">
    <citation type="submission" date="2025-09" db="UniProtKB">
        <authorList>
            <consortium name="Ensembl"/>
        </authorList>
    </citation>
    <scope>IDENTIFICATION</scope>
</reference>
<dbReference type="SMART" id="SM00034">
    <property type="entry name" value="CLECT"/>
    <property type="match status" value="1"/>
</dbReference>
<keyword evidence="4" id="KW-1185">Reference proteome</keyword>
<accession>A0A3Q2Y4D8</accession>
<dbReference type="SUPFAM" id="SSF56436">
    <property type="entry name" value="C-type lectin-like"/>
    <property type="match status" value="1"/>
</dbReference>
<protein>
    <recommendedName>
        <fullName evidence="2">C-type lectin domain-containing protein</fullName>
    </recommendedName>
</protein>
<evidence type="ECO:0000313" key="3">
    <source>
        <dbReference type="Ensembl" id="ENSHCOP00000012439.1"/>
    </source>
</evidence>
<feature type="domain" description="C-type lectin" evidence="2">
    <location>
        <begin position="41"/>
        <end position="167"/>
    </location>
</feature>
<dbReference type="InterPro" id="IPR016187">
    <property type="entry name" value="CTDL_fold"/>
</dbReference>
<evidence type="ECO:0000259" key="2">
    <source>
        <dbReference type="PROSITE" id="PS50041"/>
    </source>
</evidence>
<dbReference type="InterPro" id="IPR001304">
    <property type="entry name" value="C-type_lectin-like"/>
</dbReference>